<dbReference type="Pfam" id="PF07679">
    <property type="entry name" value="I-set"/>
    <property type="match status" value="1"/>
</dbReference>
<keyword evidence="9 14" id="KW-0472">Membrane</keyword>
<dbReference type="InterPro" id="IPR011029">
    <property type="entry name" value="DEATH-like_dom_sf"/>
</dbReference>
<name>A0A8B9D0H2_9AVES</name>
<keyword evidence="4" id="KW-1003">Cell membrane</keyword>
<dbReference type="GO" id="GO:0043524">
    <property type="term" value="P:negative regulation of neuron apoptotic process"/>
    <property type="evidence" value="ECO:0007669"/>
    <property type="project" value="Ensembl"/>
</dbReference>
<protein>
    <recommendedName>
        <fullName evidence="14">Netrin receptor UNC5</fullName>
    </recommendedName>
</protein>
<sequence>MSAKRCRAEHPGHGLDAIVPQVLGFHGFGRSVGHHGDVDKRSGARVPSFSLPKPSLPRSPPRVPPALYPAGVSCSDLGSIPWQERLMRLTQAAELTSSELCISTLQARAVRSSWDVVAAPLRPPRLACLRSPRFASAPGDARGFLVLPSGPCWCACGLEYSDVLPDSFPSAPAETLPHFLLEPQDAYIVKNKPVELVCRANPATQIYFKCNGEWVNQNDHVTKEDLDEVTGLLVREVQIEVSRQQVEELFGLEDYWCQCVAWSSAGTTKSRRAYVRIAYLRKNFDQEPLGKEVPLEHEVLLQCRPPEGVPQAEVEWLRNEDVIDPTQDTNFLITIDHNLIIKQARLLDTANYTCMAKNIVAKRRSTTAAVIVYVNGGWSTWSEWSPCNNRCGRGWQKRTRTCTNPAPLNGGSFCDGQPFQKITCTTLCPVDGAWTEWSKWSACSTECTHWRSRECAAPAPRNGGKDCSGVLLDSKNCTDGLCLHNKRVLSEPKSHLLEATGDVALYAGLVVAIFVFIVILMAVGVVVYRRRCRDFDTDITDSSAALTGGFHPVNFKTSRHDNPQLLHPSMQPDLTASAGVYRGPMYALQDSSDKIPMTNSPLLDPLPNLKIKVYNSSTASSSPGLHDGTDLLGGGPTTGTYPGDSSRDGHFGNVRSKALGSQHLLGLPREHGSSASGTFGYLGGRLTIPGTGVSLLVPHGAIPQGKFYEMYLVINKAESALLPSEGTQTVLSPAVTCGPTGLLLCRPVVLTIPHCADIGSSDWIFQLKTQSHQGNWEEVVTLDEETLNTPCYCQLEAKSCHVLLDQLGTYVFVGESYSRSAIKRLQLAIFAPTVCTSLEYNLKVYCLEDTPDALKEVLELERTLGGYLLEEPKPLPFKDSYHNLRLSIHDIPHSLWRSKLLAKYQEIPFYHIWSGSQRALHCTFTLERYSQASTELTCKICVRQVEGEGQIFQLHVTLGEHAGSFDTLRSHHSSAPATQLGPYAFKIPLSIRQKICSSLDAPNARGNDWRLLAQKLSMDRYLNYFATKASPTGVLLDLWEAQHQDDGDLNTLASALEEMGKSEMLVVMATEGDCC</sequence>
<dbReference type="SMART" id="SM00218">
    <property type="entry name" value="ZU5"/>
    <property type="match status" value="1"/>
</dbReference>
<dbReference type="Pfam" id="PF00090">
    <property type="entry name" value="TSP_1"/>
    <property type="match status" value="2"/>
</dbReference>
<evidence type="ECO:0000313" key="20">
    <source>
        <dbReference type="Proteomes" id="UP000694426"/>
    </source>
</evidence>
<keyword evidence="11 14" id="KW-0675">Receptor</keyword>
<keyword evidence="10" id="KW-1015">Disulfide bond</keyword>
<keyword evidence="12" id="KW-0325">Glycoprotein</keyword>
<keyword evidence="5 14" id="KW-0812">Transmembrane</keyword>
<evidence type="ECO:0000256" key="3">
    <source>
        <dbReference type="ARBA" id="ARBA00022473"/>
    </source>
</evidence>
<dbReference type="Gene3D" id="2.20.100.10">
    <property type="entry name" value="Thrombospondin type-1 (TSP1) repeat"/>
    <property type="match status" value="2"/>
</dbReference>
<evidence type="ECO:0000256" key="4">
    <source>
        <dbReference type="ARBA" id="ARBA00022475"/>
    </source>
</evidence>
<dbReference type="FunFam" id="2.60.40.10:FF:000039">
    <property type="entry name" value="Unc-5 netrin receptor C"/>
    <property type="match status" value="1"/>
</dbReference>
<dbReference type="InterPro" id="IPR042156">
    <property type="entry name" value="Death_UNC5B"/>
</dbReference>
<evidence type="ECO:0000256" key="6">
    <source>
        <dbReference type="ARBA" id="ARBA00022729"/>
    </source>
</evidence>
<evidence type="ECO:0000256" key="15">
    <source>
        <dbReference type="SAM" id="MobiDB-lite"/>
    </source>
</evidence>
<dbReference type="FunFam" id="2.60.40.10:FF:000037">
    <property type="entry name" value="Unc-5 netrin receptor C"/>
    <property type="match status" value="1"/>
</dbReference>
<dbReference type="Pfam" id="PF00791">
    <property type="entry name" value="ZU5"/>
    <property type="match status" value="1"/>
</dbReference>
<dbReference type="PRINTS" id="PR01705">
    <property type="entry name" value="TSP1REPEAT"/>
</dbReference>
<dbReference type="InterPro" id="IPR057755">
    <property type="entry name" value="UNC5A-D-like_N"/>
</dbReference>
<evidence type="ECO:0000256" key="5">
    <source>
        <dbReference type="ARBA" id="ARBA00022692"/>
    </source>
</evidence>
<evidence type="ECO:0000256" key="12">
    <source>
        <dbReference type="ARBA" id="ARBA00023180"/>
    </source>
</evidence>
<evidence type="ECO:0000256" key="1">
    <source>
        <dbReference type="ARBA" id="ARBA00004251"/>
    </source>
</evidence>
<dbReference type="InterPro" id="IPR037936">
    <property type="entry name" value="UNC5A-D"/>
</dbReference>
<dbReference type="PROSITE" id="PS50092">
    <property type="entry name" value="TSP1"/>
    <property type="match status" value="2"/>
</dbReference>
<dbReference type="GO" id="GO:0033564">
    <property type="term" value="P:anterior/posterior axon guidance"/>
    <property type="evidence" value="ECO:0007669"/>
    <property type="project" value="Ensembl"/>
</dbReference>
<dbReference type="InterPro" id="IPR003599">
    <property type="entry name" value="Ig_sub"/>
</dbReference>
<dbReference type="SUPFAM" id="SSF48726">
    <property type="entry name" value="Immunoglobulin"/>
    <property type="match status" value="2"/>
</dbReference>
<organism evidence="19 20">
    <name type="scientific">Anser brachyrhynchus</name>
    <name type="common">Pink-footed goose</name>
    <dbReference type="NCBI Taxonomy" id="132585"/>
    <lineage>
        <taxon>Eukaryota</taxon>
        <taxon>Metazoa</taxon>
        <taxon>Chordata</taxon>
        <taxon>Craniata</taxon>
        <taxon>Vertebrata</taxon>
        <taxon>Euteleostomi</taxon>
        <taxon>Archelosauria</taxon>
        <taxon>Archosauria</taxon>
        <taxon>Dinosauria</taxon>
        <taxon>Saurischia</taxon>
        <taxon>Theropoda</taxon>
        <taxon>Coelurosauria</taxon>
        <taxon>Aves</taxon>
        <taxon>Neognathae</taxon>
        <taxon>Galloanserae</taxon>
        <taxon>Anseriformes</taxon>
        <taxon>Anatidae</taxon>
        <taxon>Anserinae</taxon>
        <taxon>Anser</taxon>
    </lineage>
</organism>
<dbReference type="SMART" id="SM00409">
    <property type="entry name" value="IG"/>
    <property type="match status" value="1"/>
</dbReference>
<dbReference type="PROSITE" id="PS50835">
    <property type="entry name" value="IG_LIKE"/>
    <property type="match status" value="1"/>
</dbReference>
<dbReference type="FunFam" id="1.10.533.10:FF:000001">
    <property type="entry name" value="Unc-5 netrin receptor B"/>
    <property type="match status" value="1"/>
</dbReference>
<keyword evidence="3 14" id="KW-0217">Developmental protein</keyword>
<feature type="transmembrane region" description="Helical" evidence="14">
    <location>
        <begin position="503"/>
        <end position="528"/>
    </location>
</feature>
<feature type="domain" description="Ig-like" evidence="17">
    <location>
        <begin position="290"/>
        <end position="371"/>
    </location>
</feature>
<dbReference type="Pfam" id="PF00531">
    <property type="entry name" value="Death"/>
    <property type="match status" value="1"/>
</dbReference>
<evidence type="ECO:0000256" key="13">
    <source>
        <dbReference type="ARBA" id="ARBA00023319"/>
    </source>
</evidence>
<dbReference type="CDD" id="cd08802">
    <property type="entry name" value="Death_UNC5B"/>
    <property type="match status" value="1"/>
</dbReference>
<keyword evidence="8 14" id="KW-1133">Transmembrane helix</keyword>
<comment type="function">
    <text evidence="14">Receptor for netrin required for axon guidance. Mediates axon repulsion of neuronal growth cones in the developing nervous system upon ligand binding.</text>
</comment>
<dbReference type="InterPro" id="IPR007110">
    <property type="entry name" value="Ig-like_dom"/>
</dbReference>
<dbReference type="InterPro" id="IPR036383">
    <property type="entry name" value="TSP1_rpt_sf"/>
</dbReference>
<dbReference type="PROSITE" id="PS50017">
    <property type="entry name" value="DEATH_DOMAIN"/>
    <property type="match status" value="1"/>
</dbReference>
<dbReference type="SMART" id="SM00005">
    <property type="entry name" value="DEATH"/>
    <property type="match status" value="1"/>
</dbReference>
<dbReference type="Proteomes" id="UP000694426">
    <property type="component" value="Unplaced"/>
</dbReference>
<feature type="domain" description="ZU5" evidence="18">
    <location>
        <begin position="673"/>
        <end position="816"/>
    </location>
</feature>
<evidence type="ECO:0000259" key="17">
    <source>
        <dbReference type="PROSITE" id="PS50835"/>
    </source>
</evidence>
<proteinExistence type="inferred from homology"/>
<dbReference type="SUPFAM" id="SSF47986">
    <property type="entry name" value="DEATH domain"/>
    <property type="match status" value="1"/>
</dbReference>
<keyword evidence="7" id="KW-0677">Repeat</keyword>
<evidence type="ECO:0000256" key="9">
    <source>
        <dbReference type="ARBA" id="ARBA00023136"/>
    </source>
</evidence>
<dbReference type="SUPFAM" id="SSF82895">
    <property type="entry name" value="TSP-1 type 1 repeat"/>
    <property type="match status" value="2"/>
</dbReference>
<dbReference type="GeneTree" id="ENSGT00950000182815"/>
<evidence type="ECO:0000313" key="19">
    <source>
        <dbReference type="Ensembl" id="ENSABRP00000026183.1"/>
    </source>
</evidence>
<keyword evidence="13 14" id="KW-0393">Immunoglobulin domain</keyword>
<dbReference type="PANTHER" id="PTHR12582">
    <property type="entry name" value="NETRIN RECEPTOR UNC5"/>
    <property type="match status" value="1"/>
</dbReference>
<dbReference type="PANTHER" id="PTHR12582:SF6">
    <property type="entry name" value="NETRIN RECEPTOR UNC5B"/>
    <property type="match status" value="1"/>
</dbReference>
<evidence type="ECO:0000256" key="2">
    <source>
        <dbReference type="ARBA" id="ARBA00009844"/>
    </source>
</evidence>
<feature type="region of interest" description="Disordered" evidence="15">
    <location>
        <begin position="617"/>
        <end position="653"/>
    </location>
</feature>
<keyword evidence="20" id="KW-1185">Reference proteome</keyword>
<dbReference type="Gene3D" id="2.60.220.30">
    <property type="match status" value="1"/>
</dbReference>
<dbReference type="GO" id="GO:0051897">
    <property type="term" value="P:positive regulation of phosphatidylinositol 3-kinase/protein kinase B signal transduction"/>
    <property type="evidence" value="ECO:0007669"/>
    <property type="project" value="Ensembl"/>
</dbReference>
<reference evidence="19" key="1">
    <citation type="submission" date="2025-08" db="UniProtKB">
        <authorList>
            <consortium name="Ensembl"/>
        </authorList>
    </citation>
    <scope>IDENTIFICATION</scope>
</reference>
<dbReference type="Pfam" id="PF17217">
    <property type="entry name" value="UPA"/>
    <property type="match status" value="1"/>
</dbReference>
<gene>
    <name evidence="19" type="primary">UNC5B</name>
</gene>
<evidence type="ECO:0000259" key="16">
    <source>
        <dbReference type="PROSITE" id="PS50017"/>
    </source>
</evidence>
<dbReference type="InterPro" id="IPR013098">
    <property type="entry name" value="Ig_I-set"/>
</dbReference>
<dbReference type="InterPro" id="IPR000488">
    <property type="entry name" value="Death_dom"/>
</dbReference>
<feature type="region of interest" description="Disordered" evidence="15">
    <location>
        <begin position="34"/>
        <end position="62"/>
    </location>
</feature>
<evidence type="ECO:0000259" key="18">
    <source>
        <dbReference type="PROSITE" id="PS51145"/>
    </source>
</evidence>
<accession>A0A8B9D0H2</accession>
<dbReference type="InterPro" id="IPR000884">
    <property type="entry name" value="TSP1_rpt"/>
</dbReference>
<evidence type="ECO:0000256" key="10">
    <source>
        <dbReference type="ARBA" id="ARBA00023157"/>
    </source>
</evidence>
<dbReference type="GO" id="GO:0005886">
    <property type="term" value="C:plasma membrane"/>
    <property type="evidence" value="ECO:0007669"/>
    <property type="project" value="UniProtKB-SubCell"/>
</dbReference>
<dbReference type="Gene3D" id="1.10.533.10">
    <property type="entry name" value="Death Domain, Fas"/>
    <property type="match status" value="1"/>
</dbReference>
<dbReference type="GO" id="GO:0005042">
    <property type="term" value="F:netrin receptor activity"/>
    <property type="evidence" value="ECO:0007669"/>
    <property type="project" value="UniProtKB-UniRule"/>
</dbReference>
<comment type="similarity">
    <text evidence="2 14">Belongs to the unc-5 family.</text>
</comment>
<dbReference type="FunFam" id="2.60.220.30:FF:000003">
    <property type="entry name" value="Unc-5 netrin receptor C"/>
    <property type="match status" value="1"/>
</dbReference>
<dbReference type="SMART" id="SM00209">
    <property type="entry name" value="TSP1"/>
    <property type="match status" value="2"/>
</dbReference>
<evidence type="ECO:0000256" key="11">
    <source>
        <dbReference type="ARBA" id="ARBA00023170"/>
    </source>
</evidence>
<evidence type="ECO:0000256" key="7">
    <source>
        <dbReference type="ARBA" id="ARBA00022737"/>
    </source>
</evidence>
<evidence type="ECO:0000256" key="14">
    <source>
        <dbReference type="RuleBase" id="RU367033"/>
    </source>
</evidence>
<dbReference type="Pfam" id="PF25609">
    <property type="entry name" value="Unc5_NetrinR_N"/>
    <property type="match status" value="1"/>
</dbReference>
<dbReference type="InterPro" id="IPR036179">
    <property type="entry name" value="Ig-like_dom_sf"/>
</dbReference>
<dbReference type="InterPro" id="IPR033772">
    <property type="entry name" value="UPA"/>
</dbReference>
<dbReference type="GO" id="GO:2001240">
    <property type="term" value="P:negative regulation of extrinsic apoptotic signaling pathway in absence of ligand"/>
    <property type="evidence" value="ECO:0007669"/>
    <property type="project" value="Ensembl"/>
</dbReference>
<dbReference type="Gene3D" id="2.60.40.10">
    <property type="entry name" value="Immunoglobulins"/>
    <property type="match status" value="2"/>
</dbReference>
<dbReference type="InterPro" id="IPR013783">
    <property type="entry name" value="Ig-like_fold"/>
</dbReference>
<dbReference type="AlphaFoldDB" id="A0A8B9D0H2"/>
<keyword evidence="6" id="KW-0732">Signal</keyword>
<evidence type="ECO:0000256" key="8">
    <source>
        <dbReference type="ARBA" id="ARBA00022989"/>
    </source>
</evidence>
<dbReference type="PROSITE" id="PS51145">
    <property type="entry name" value="ZU5"/>
    <property type="match status" value="1"/>
</dbReference>
<dbReference type="Ensembl" id="ENSABRT00000036653.1">
    <property type="protein sequence ID" value="ENSABRP00000026183.1"/>
    <property type="gene ID" value="ENSABRG00000021898.1"/>
</dbReference>
<dbReference type="FunFam" id="2.20.100.10:FF:000002">
    <property type="entry name" value="Unc-5 netrin receptor C"/>
    <property type="match status" value="1"/>
</dbReference>
<dbReference type="InterPro" id="IPR000906">
    <property type="entry name" value="ZU5_dom"/>
</dbReference>
<feature type="domain" description="Death" evidence="16">
    <location>
        <begin position="1006"/>
        <end position="1072"/>
    </location>
</feature>
<dbReference type="FunFam" id="2.20.100.10:FF:000008">
    <property type="entry name" value="Unc-5 netrin receptor C"/>
    <property type="match status" value="1"/>
</dbReference>
<reference evidence="19" key="2">
    <citation type="submission" date="2025-09" db="UniProtKB">
        <authorList>
            <consortium name="Ensembl"/>
        </authorList>
    </citation>
    <scope>IDENTIFICATION</scope>
</reference>
<comment type="subcellular location">
    <subcellularLocation>
        <location evidence="1 14">Cell membrane</location>
        <topology evidence="1 14">Single-pass type I membrane protein</topology>
    </subcellularLocation>
</comment>